<protein>
    <submittedName>
        <fullName evidence="1">Uncharacterized protein</fullName>
    </submittedName>
</protein>
<dbReference type="Proteomes" id="UP001165960">
    <property type="component" value="Unassembled WGS sequence"/>
</dbReference>
<evidence type="ECO:0000313" key="2">
    <source>
        <dbReference type="Proteomes" id="UP001165960"/>
    </source>
</evidence>
<keyword evidence="2" id="KW-1185">Reference proteome</keyword>
<gene>
    <name evidence="1" type="ORF">DSO57_1020538</name>
</gene>
<reference evidence="1" key="1">
    <citation type="submission" date="2022-04" db="EMBL/GenBank/DDBJ databases">
        <title>Genome of the entomopathogenic fungus Entomophthora muscae.</title>
        <authorList>
            <person name="Elya C."/>
            <person name="Lovett B.R."/>
            <person name="Lee E."/>
            <person name="Macias A.M."/>
            <person name="Hajek A.E."/>
            <person name="De Bivort B.L."/>
            <person name="Kasson M.T."/>
            <person name="De Fine Licht H.H."/>
            <person name="Stajich J.E."/>
        </authorList>
    </citation>
    <scope>NUCLEOTIDE SEQUENCE</scope>
    <source>
        <strain evidence="1">Berkeley</strain>
    </source>
</reference>
<sequence>MEPQVILEPTFVHKLAQAEFETLYRGGELESLEKPKDTSKAWPRKKDLLIQYCQGTPEDDCSEVFLKKVTYHEPITPWKCLKHSGAYPAPKFQNLHCNIDLQRLLDLPNTGAPSKAPKPAIKKDDLKAPVDCASEVAAVPPNVLYLPNLVVPDFITRDDKPGILYVHIFRSPKMLPGPPLFYYRFGGYIDANSVSLDDCPKFCELKWSGHSPIVSRLEHYPTPRLRTLKFHLNCNLVNRNFKRLTADKLSICKACKAPHSQWFTISKKDGDNLSSGRPPNPNHPGWHFIHALIRQLNEFIQADSPNQ</sequence>
<accession>A0ACC2RUS3</accession>
<dbReference type="EMBL" id="QTSX02006486">
    <property type="protein sequence ID" value="KAJ9053809.1"/>
    <property type="molecule type" value="Genomic_DNA"/>
</dbReference>
<organism evidence="1 2">
    <name type="scientific">Entomophthora muscae</name>
    <dbReference type="NCBI Taxonomy" id="34485"/>
    <lineage>
        <taxon>Eukaryota</taxon>
        <taxon>Fungi</taxon>
        <taxon>Fungi incertae sedis</taxon>
        <taxon>Zoopagomycota</taxon>
        <taxon>Entomophthoromycotina</taxon>
        <taxon>Entomophthoromycetes</taxon>
        <taxon>Entomophthorales</taxon>
        <taxon>Entomophthoraceae</taxon>
        <taxon>Entomophthora</taxon>
    </lineage>
</organism>
<proteinExistence type="predicted"/>
<name>A0ACC2RUS3_9FUNG</name>
<evidence type="ECO:0000313" key="1">
    <source>
        <dbReference type="EMBL" id="KAJ9053809.1"/>
    </source>
</evidence>
<comment type="caution">
    <text evidence="1">The sequence shown here is derived from an EMBL/GenBank/DDBJ whole genome shotgun (WGS) entry which is preliminary data.</text>
</comment>